<keyword evidence="2" id="KW-0472">Membrane</keyword>
<dbReference type="EMBL" id="DF237511">
    <property type="protein sequence ID" value="GAQ89786.1"/>
    <property type="molecule type" value="Genomic_DNA"/>
</dbReference>
<feature type="region of interest" description="Disordered" evidence="1">
    <location>
        <begin position="367"/>
        <end position="396"/>
    </location>
</feature>
<protein>
    <submittedName>
        <fullName evidence="3">Uncharacterized protein</fullName>
    </submittedName>
</protein>
<dbReference type="Proteomes" id="UP000054558">
    <property type="component" value="Unassembled WGS sequence"/>
</dbReference>
<dbReference type="OrthoDB" id="5598737at2759"/>
<sequence>MKGYLVGCSVPKSKQKRQLLCLGCVGKLMSQLRLSANAESVSLCDRGHGQQHAMLFERQASGSWRQKLELTNELLEAVVISNESTVSRKKPKKAAAESALNRGMQAGTRAREMLPEAHLGIPAQAGLFLSGVLEGTCRIVVPAGVDECEASPPRLYMTHWDHNRGRPKALGKPSKEKALLEECWWDSQGHSNCSCDRGRLARDAACVHKLVLAALGAPGSEQRGLPTARELGREAGVVEQVGADSTGRFFAARSSPKGVSPAHKMLHRNVEGAWYCQGKRDGCPSQHDCSHILAAKLAIQAGQVHSAQGPLFWQDALSTARQWLERWDGALPLLGRRAGESEARSSCEGASEEEAHLMGLISGQRHEPAGSKQCWRSHAGGAPSAVAPQSVREPPTEALSKEAIRCRVASCGSCTLEGAQRGCHHAGSGRAPAVMLQETQAVQVTQPKLSQLSDAPDFHDPWVTRLRCGPIRVSKLVGRDFQELGELGMLSASCPLEPPPCGGGWVELWQDAVVHASTWSQAVRTRIYSCKCPRKHTIHFDGEHLGLYVWSRQTIIVQESLQLLLKQMQRGQSGFGALLEGQQEAFRRAPESAVLSEETWRKASLDFFRLVGRQILECCSICGPHTEVLLCDGIVGISNSDGGKRPGGLGSTSHDFRRPFTHPGRSADGAPFEKQSVAGRDYCAAGLEGGGMKRRLVLQPELRELIARVSRHRPESEKLGQPLSEAEYLGLKGALAREDVLLVTRFVPGDGEGPVPADTRRRLLVEQRQMVRDKNRAMLRLLEGIELEQAARGGSPRLWQHWPCEWGELLYDLGAHDSDDGIIGHSDGLAVVRELLFGEDASIEDRRQLGEHSPILRRVLDAQGGHRFPAFFLPALHHLYELTLLARGNTGYGDGMLEGWVVAALRLLGRAVALQHLSRERGPLTEAEAASLAEARTSARDLLPGVEGSQPNAGQWEAMSELERGKRGLLRYTSFEHEDGRSRTSEEFKCATGQTVGEWDAANVSGLVKGGGKSTKKGRRPHRSRGAFVFCCPHRVILGFHFFLRGESPRDAFAVLYTRKDREELPKYVVYDNACQLRNYCMRREPAFFSDVTFVVDRFHYAKAGAEVHKCGPSNATEYYDALRWVNTSAVESVNSFLKKFRVLGWYSGLHSLMVFLPILLSGFNIDLSRVDDAKLSIAVPARLWSEAFRAVLLGR</sequence>
<keyword evidence="2" id="KW-0812">Transmembrane</keyword>
<evidence type="ECO:0000256" key="2">
    <source>
        <dbReference type="SAM" id="Phobius"/>
    </source>
</evidence>
<accession>A0A1Y1ILY0</accession>
<keyword evidence="2" id="KW-1133">Transmembrane helix</keyword>
<evidence type="ECO:0000313" key="3">
    <source>
        <dbReference type="EMBL" id="GAQ89786.1"/>
    </source>
</evidence>
<organism evidence="3 4">
    <name type="scientific">Klebsormidium nitens</name>
    <name type="common">Green alga</name>
    <name type="synonym">Ulothrix nitens</name>
    <dbReference type="NCBI Taxonomy" id="105231"/>
    <lineage>
        <taxon>Eukaryota</taxon>
        <taxon>Viridiplantae</taxon>
        <taxon>Streptophyta</taxon>
        <taxon>Klebsormidiophyceae</taxon>
        <taxon>Klebsormidiales</taxon>
        <taxon>Klebsormidiaceae</taxon>
        <taxon>Klebsormidium</taxon>
    </lineage>
</organism>
<dbReference type="STRING" id="105231.A0A1Y1ILY0"/>
<keyword evidence="4" id="KW-1185">Reference proteome</keyword>
<proteinExistence type="predicted"/>
<reference evidence="3 4" key="1">
    <citation type="journal article" date="2014" name="Nat. Commun.">
        <title>Klebsormidium flaccidum genome reveals primary factors for plant terrestrial adaptation.</title>
        <authorList>
            <person name="Hori K."/>
            <person name="Maruyama F."/>
            <person name="Fujisawa T."/>
            <person name="Togashi T."/>
            <person name="Yamamoto N."/>
            <person name="Seo M."/>
            <person name="Sato S."/>
            <person name="Yamada T."/>
            <person name="Mori H."/>
            <person name="Tajima N."/>
            <person name="Moriyama T."/>
            <person name="Ikeuchi M."/>
            <person name="Watanabe M."/>
            <person name="Wada H."/>
            <person name="Kobayashi K."/>
            <person name="Saito M."/>
            <person name="Masuda T."/>
            <person name="Sasaki-Sekimoto Y."/>
            <person name="Mashiguchi K."/>
            <person name="Awai K."/>
            <person name="Shimojima M."/>
            <person name="Masuda S."/>
            <person name="Iwai M."/>
            <person name="Nobusawa T."/>
            <person name="Narise T."/>
            <person name="Kondo S."/>
            <person name="Saito H."/>
            <person name="Sato R."/>
            <person name="Murakawa M."/>
            <person name="Ihara Y."/>
            <person name="Oshima-Yamada Y."/>
            <person name="Ohtaka K."/>
            <person name="Satoh M."/>
            <person name="Sonobe K."/>
            <person name="Ishii M."/>
            <person name="Ohtani R."/>
            <person name="Kanamori-Sato M."/>
            <person name="Honoki R."/>
            <person name="Miyazaki D."/>
            <person name="Mochizuki H."/>
            <person name="Umetsu J."/>
            <person name="Higashi K."/>
            <person name="Shibata D."/>
            <person name="Kamiya Y."/>
            <person name="Sato N."/>
            <person name="Nakamura Y."/>
            <person name="Tabata S."/>
            <person name="Ida S."/>
            <person name="Kurokawa K."/>
            <person name="Ohta H."/>
        </authorList>
    </citation>
    <scope>NUCLEOTIDE SEQUENCE [LARGE SCALE GENOMIC DNA]</scope>
    <source>
        <strain evidence="3 4">NIES-2285</strain>
    </source>
</reference>
<evidence type="ECO:0000313" key="4">
    <source>
        <dbReference type="Proteomes" id="UP000054558"/>
    </source>
</evidence>
<dbReference type="AlphaFoldDB" id="A0A1Y1ILY0"/>
<evidence type="ECO:0000256" key="1">
    <source>
        <dbReference type="SAM" id="MobiDB-lite"/>
    </source>
</evidence>
<dbReference type="PANTHER" id="PTHR34305">
    <property type="entry name" value="EXPRESSED PROTEIN"/>
    <property type="match status" value="1"/>
</dbReference>
<dbReference type="PANTHER" id="PTHR34305:SF1">
    <property type="entry name" value="SWIM-TYPE DOMAIN-CONTAINING PROTEIN"/>
    <property type="match status" value="1"/>
</dbReference>
<feature type="transmembrane region" description="Helical" evidence="2">
    <location>
        <begin position="1144"/>
        <end position="1166"/>
    </location>
</feature>
<name>A0A1Y1ILY0_KLENI</name>
<gene>
    <name evidence="3" type="ORF">KFL_005620060</name>
</gene>